<feature type="domain" description="RING-type" evidence="7">
    <location>
        <begin position="5"/>
        <end position="46"/>
    </location>
</feature>
<name>A0AAE1HF97_9NEOP</name>
<keyword evidence="9" id="KW-1185">Reference proteome</keyword>
<organism evidence="8 9">
    <name type="scientific">Frankliniella fusca</name>
    <dbReference type="NCBI Taxonomy" id="407009"/>
    <lineage>
        <taxon>Eukaryota</taxon>
        <taxon>Metazoa</taxon>
        <taxon>Ecdysozoa</taxon>
        <taxon>Arthropoda</taxon>
        <taxon>Hexapoda</taxon>
        <taxon>Insecta</taxon>
        <taxon>Pterygota</taxon>
        <taxon>Neoptera</taxon>
        <taxon>Paraneoptera</taxon>
        <taxon>Thysanoptera</taxon>
        <taxon>Terebrantia</taxon>
        <taxon>Thripoidea</taxon>
        <taxon>Thripidae</taxon>
        <taxon>Frankliniella</taxon>
    </lineage>
</organism>
<dbReference type="GO" id="GO:0008270">
    <property type="term" value="F:zinc ion binding"/>
    <property type="evidence" value="ECO:0007669"/>
    <property type="project" value="UniProtKB-KW"/>
</dbReference>
<dbReference type="Proteomes" id="UP001219518">
    <property type="component" value="Unassembled WGS sequence"/>
</dbReference>
<feature type="region of interest" description="Disordered" evidence="6">
    <location>
        <begin position="411"/>
        <end position="430"/>
    </location>
</feature>
<keyword evidence="1" id="KW-0479">Metal-binding</keyword>
<dbReference type="EMBL" id="JAHWGI010000990">
    <property type="protein sequence ID" value="KAK3920282.1"/>
    <property type="molecule type" value="Genomic_DNA"/>
</dbReference>
<dbReference type="InterPro" id="IPR001841">
    <property type="entry name" value="Znf_RING"/>
</dbReference>
<dbReference type="InterPro" id="IPR013083">
    <property type="entry name" value="Znf_RING/FYVE/PHD"/>
</dbReference>
<reference evidence="8" key="2">
    <citation type="journal article" date="2023" name="BMC Genomics">
        <title>Pest status, molecular evolution, and epigenetic factors derived from the genome assembly of Frankliniella fusca, a thysanopteran phytovirus vector.</title>
        <authorList>
            <person name="Catto M.A."/>
            <person name="Labadie P.E."/>
            <person name="Jacobson A.L."/>
            <person name="Kennedy G.G."/>
            <person name="Srinivasan R."/>
            <person name="Hunt B.G."/>
        </authorList>
    </citation>
    <scope>NUCLEOTIDE SEQUENCE</scope>
    <source>
        <strain evidence="8">PL_HMW_Pooled</strain>
    </source>
</reference>
<gene>
    <name evidence="8" type="ORF">KUF71_009569</name>
</gene>
<dbReference type="Pfam" id="PF14634">
    <property type="entry name" value="zf-RING_5"/>
    <property type="match status" value="1"/>
</dbReference>
<evidence type="ECO:0000256" key="5">
    <source>
        <dbReference type="SAM" id="Coils"/>
    </source>
</evidence>
<keyword evidence="3" id="KW-0862">Zinc</keyword>
<feature type="compositionally biased region" description="Acidic residues" evidence="6">
    <location>
        <begin position="413"/>
        <end position="423"/>
    </location>
</feature>
<dbReference type="Gene3D" id="3.30.40.10">
    <property type="entry name" value="Zinc/RING finger domain, C3HC4 (zinc finger)"/>
    <property type="match status" value="1"/>
</dbReference>
<dbReference type="PANTHER" id="PTHR22791">
    <property type="entry name" value="RING-TYPE DOMAIN-CONTAINING PROTEIN"/>
    <property type="match status" value="1"/>
</dbReference>
<evidence type="ECO:0000313" key="9">
    <source>
        <dbReference type="Proteomes" id="UP001219518"/>
    </source>
</evidence>
<evidence type="ECO:0000256" key="3">
    <source>
        <dbReference type="ARBA" id="ARBA00022833"/>
    </source>
</evidence>
<protein>
    <submittedName>
        <fullName evidence="8">Roquin-2</fullName>
    </submittedName>
</protein>
<proteinExistence type="predicted"/>
<dbReference type="AlphaFoldDB" id="A0AAE1HF97"/>
<evidence type="ECO:0000256" key="2">
    <source>
        <dbReference type="ARBA" id="ARBA00022771"/>
    </source>
</evidence>
<accession>A0AAE1HF97</accession>
<reference evidence="8" key="1">
    <citation type="submission" date="2021-07" db="EMBL/GenBank/DDBJ databases">
        <authorList>
            <person name="Catto M.A."/>
            <person name="Jacobson A."/>
            <person name="Kennedy G."/>
            <person name="Labadie P."/>
            <person name="Hunt B.G."/>
            <person name="Srinivasan R."/>
        </authorList>
    </citation>
    <scope>NUCLEOTIDE SEQUENCE</scope>
    <source>
        <strain evidence="8">PL_HMW_Pooled</strain>
        <tissue evidence="8">Head</tissue>
    </source>
</reference>
<dbReference type="InterPro" id="IPR017907">
    <property type="entry name" value="Znf_RING_CS"/>
</dbReference>
<sequence>MAPKCDICFHKFDLELHRPKCLPCGHTLCKECLQNPALDKKCPTCRKELSADPADHPDNIFVIQMVEVDDEDDAGPPLKKIKTEEETKLQPLVRGVEAGRKVVEKLQQVVPVAVEALNRLLESSAAQLRQLEEGLGELEQTGADVTEEHLQMAAQTEDAARLLAVSKFSVVAEEEDEVSGESWRASLQLQPVEHVLFPVLLQLRANGQLAKVDDYTDPSPSSAYVGPPGTDVLKIRHKHDLDYDGHLMVNAILQDEQRWKHARCLRHVHGVGAEKLLRIIGPQLEELESLGQVSASFMQAVEKMKSLKRLVVSCDPDEGGYPDLPLQLEELAVDFVKEEQLRCIPRMPHLRSLAVTNYTGTDMWFPPARHGRLAWLKVGMKRDQETTMLSLVNAYGSSLQELQIVCAVSEAEKESDDDDDDNDVAVNSGREPYFPDLDVDLAACDLPRLRRLVLVRSSAPGPCPEVDACLLQRRAFRKFFGTAVDVVCDACPISRV</sequence>
<evidence type="ECO:0000256" key="1">
    <source>
        <dbReference type="ARBA" id="ARBA00022723"/>
    </source>
</evidence>
<evidence type="ECO:0000256" key="6">
    <source>
        <dbReference type="SAM" id="MobiDB-lite"/>
    </source>
</evidence>
<dbReference type="InterPro" id="IPR051435">
    <property type="entry name" value="RING_finger_E3_ubiq-ligases"/>
</dbReference>
<comment type="caution">
    <text evidence="8">The sequence shown here is derived from an EMBL/GenBank/DDBJ whole genome shotgun (WGS) entry which is preliminary data.</text>
</comment>
<evidence type="ECO:0000259" key="7">
    <source>
        <dbReference type="PROSITE" id="PS50089"/>
    </source>
</evidence>
<dbReference type="GO" id="GO:0061630">
    <property type="term" value="F:ubiquitin protein ligase activity"/>
    <property type="evidence" value="ECO:0007669"/>
    <property type="project" value="TreeGrafter"/>
</dbReference>
<dbReference type="GO" id="GO:0016567">
    <property type="term" value="P:protein ubiquitination"/>
    <property type="evidence" value="ECO:0007669"/>
    <property type="project" value="TreeGrafter"/>
</dbReference>
<dbReference type="SMART" id="SM00184">
    <property type="entry name" value="RING"/>
    <property type="match status" value="1"/>
</dbReference>
<evidence type="ECO:0000313" key="8">
    <source>
        <dbReference type="EMBL" id="KAK3920282.1"/>
    </source>
</evidence>
<dbReference type="PANTHER" id="PTHR22791:SF34">
    <property type="entry name" value="RING-TYPE DOMAIN-CONTAINING PROTEIN"/>
    <property type="match status" value="1"/>
</dbReference>
<keyword evidence="5" id="KW-0175">Coiled coil</keyword>
<evidence type="ECO:0000256" key="4">
    <source>
        <dbReference type="PROSITE-ProRule" id="PRU00175"/>
    </source>
</evidence>
<dbReference type="SUPFAM" id="SSF57850">
    <property type="entry name" value="RING/U-box"/>
    <property type="match status" value="1"/>
</dbReference>
<feature type="coiled-coil region" evidence="5">
    <location>
        <begin position="114"/>
        <end position="148"/>
    </location>
</feature>
<dbReference type="PROSITE" id="PS00518">
    <property type="entry name" value="ZF_RING_1"/>
    <property type="match status" value="1"/>
</dbReference>
<keyword evidence="2 4" id="KW-0863">Zinc-finger</keyword>
<dbReference type="PROSITE" id="PS50089">
    <property type="entry name" value="ZF_RING_2"/>
    <property type="match status" value="1"/>
</dbReference>